<organism evidence="1 2">
    <name type="scientific">Gossypium mustelinum</name>
    <name type="common">Cotton</name>
    <name type="synonym">Gossypium caicoense</name>
    <dbReference type="NCBI Taxonomy" id="34275"/>
    <lineage>
        <taxon>Eukaryota</taxon>
        <taxon>Viridiplantae</taxon>
        <taxon>Streptophyta</taxon>
        <taxon>Embryophyta</taxon>
        <taxon>Tracheophyta</taxon>
        <taxon>Spermatophyta</taxon>
        <taxon>Magnoliopsida</taxon>
        <taxon>eudicotyledons</taxon>
        <taxon>Gunneridae</taxon>
        <taxon>Pentapetalae</taxon>
        <taxon>rosids</taxon>
        <taxon>malvids</taxon>
        <taxon>Malvales</taxon>
        <taxon>Malvaceae</taxon>
        <taxon>Malvoideae</taxon>
        <taxon>Gossypium</taxon>
    </lineage>
</organism>
<keyword evidence="2" id="KW-1185">Reference proteome</keyword>
<name>A0A5D2WET5_GOSMU</name>
<reference evidence="1 2" key="1">
    <citation type="submission" date="2019-07" db="EMBL/GenBank/DDBJ databases">
        <title>WGS assembly of Gossypium mustelinum.</title>
        <authorList>
            <person name="Chen Z.J."/>
            <person name="Sreedasyam A."/>
            <person name="Ando A."/>
            <person name="Song Q."/>
            <person name="De L."/>
            <person name="Hulse-Kemp A."/>
            <person name="Ding M."/>
            <person name="Ye W."/>
            <person name="Kirkbride R."/>
            <person name="Jenkins J."/>
            <person name="Plott C."/>
            <person name="Lovell J."/>
            <person name="Lin Y.-M."/>
            <person name="Vaughn R."/>
            <person name="Liu B."/>
            <person name="Li W."/>
            <person name="Simpson S."/>
            <person name="Scheffler B."/>
            <person name="Saski C."/>
            <person name="Grover C."/>
            <person name="Hu G."/>
            <person name="Conover J."/>
            <person name="Carlson J."/>
            <person name="Shu S."/>
            <person name="Boston L."/>
            <person name="Williams M."/>
            <person name="Peterson D."/>
            <person name="Mcgee K."/>
            <person name="Jones D."/>
            <person name="Wendel J."/>
            <person name="Stelly D."/>
            <person name="Grimwood J."/>
            <person name="Schmutz J."/>
        </authorList>
    </citation>
    <scope>NUCLEOTIDE SEQUENCE [LARGE SCALE GENOMIC DNA]</scope>
    <source>
        <strain evidence="1">1408120.09</strain>
    </source>
</reference>
<dbReference type="Proteomes" id="UP000323597">
    <property type="component" value="Chromosome A13"/>
</dbReference>
<dbReference type="AlphaFoldDB" id="A0A5D2WET5"/>
<dbReference type="EMBL" id="CM017648">
    <property type="protein sequence ID" value="TYJ00126.1"/>
    <property type="molecule type" value="Genomic_DNA"/>
</dbReference>
<gene>
    <name evidence="1" type="ORF">E1A91_A13G066900v1</name>
</gene>
<accession>A0A5D2WET5</accession>
<protein>
    <submittedName>
        <fullName evidence="1">Uncharacterized protein</fullName>
    </submittedName>
</protein>
<proteinExistence type="predicted"/>
<evidence type="ECO:0000313" key="2">
    <source>
        <dbReference type="Proteomes" id="UP000323597"/>
    </source>
</evidence>
<evidence type="ECO:0000313" key="1">
    <source>
        <dbReference type="EMBL" id="TYJ00126.1"/>
    </source>
</evidence>
<sequence length="88" mass="10064">MNLSTLFQDKFGYSWRVARVEAVVEMACGSRKLGLPMLKIYLFFGPFKPKFLIILSLYLSKFNLQKTGQSGCVHLGFVMLDFGPYFVL</sequence>